<evidence type="ECO:0000256" key="1">
    <source>
        <dbReference type="ARBA" id="ARBA00004651"/>
    </source>
</evidence>
<name>Q0RGG1_FRAAA</name>
<comment type="subcellular location">
    <subcellularLocation>
        <location evidence="1">Cell membrane</location>
        <topology evidence="1">Multi-pass membrane protein</topology>
    </subcellularLocation>
</comment>
<reference evidence="9 10" key="1">
    <citation type="journal article" date="2007" name="Genome Res.">
        <title>Genome characteristics of facultatively symbiotic Frankia sp. strains reflect host range and host plant biogeography.</title>
        <authorList>
            <person name="Normand P."/>
            <person name="Lapierre P."/>
            <person name="Tisa L.S."/>
            <person name="Gogarten J.P."/>
            <person name="Alloisio N."/>
            <person name="Bagnarol E."/>
            <person name="Bassi C.A."/>
            <person name="Berry A.M."/>
            <person name="Bickhart D.M."/>
            <person name="Choisne N."/>
            <person name="Couloux A."/>
            <person name="Cournoyer B."/>
            <person name="Cruveiller S."/>
            <person name="Daubin V."/>
            <person name="Demange N."/>
            <person name="Francino M.P."/>
            <person name="Goltsman E."/>
            <person name="Huang Y."/>
            <person name="Kopp O.R."/>
            <person name="Labarre L."/>
            <person name="Lapidus A."/>
            <person name="Lavire C."/>
            <person name="Marechal J."/>
            <person name="Martinez M."/>
            <person name="Mastronunzio J.E."/>
            <person name="Mullin B.C."/>
            <person name="Niemann J."/>
            <person name="Pujic P."/>
            <person name="Rawnsley T."/>
            <person name="Rouy Z."/>
            <person name="Schenowitz C."/>
            <person name="Sellstedt A."/>
            <person name="Tavares F."/>
            <person name="Tomkins J.P."/>
            <person name="Vallenet D."/>
            <person name="Valverde C."/>
            <person name="Wall L.G."/>
            <person name="Wang Y."/>
            <person name="Medigue C."/>
            <person name="Benson D.R."/>
        </authorList>
    </citation>
    <scope>NUCLEOTIDE SEQUENCE [LARGE SCALE GENOMIC DNA]</scope>
    <source>
        <strain evidence="10">DSM 45986 / CECT 9034 / ACN14a</strain>
    </source>
</reference>
<feature type="transmembrane region" description="Helical" evidence="7">
    <location>
        <begin position="262"/>
        <end position="283"/>
    </location>
</feature>
<gene>
    <name evidence="9" type="ordered locus">FRAAL4785</name>
</gene>
<dbReference type="InterPro" id="IPR036259">
    <property type="entry name" value="MFS_trans_sf"/>
</dbReference>
<accession>Q0RGG1</accession>
<organism evidence="9 10">
    <name type="scientific">Frankia alni (strain DSM 45986 / CECT 9034 / ACN14a)</name>
    <dbReference type="NCBI Taxonomy" id="326424"/>
    <lineage>
        <taxon>Bacteria</taxon>
        <taxon>Bacillati</taxon>
        <taxon>Actinomycetota</taxon>
        <taxon>Actinomycetes</taxon>
        <taxon>Frankiales</taxon>
        <taxon>Frankiaceae</taxon>
        <taxon>Frankia</taxon>
    </lineage>
</organism>
<keyword evidence="2" id="KW-0813">Transport</keyword>
<feature type="transmembrane region" description="Helical" evidence="7">
    <location>
        <begin position="29"/>
        <end position="52"/>
    </location>
</feature>
<dbReference type="GO" id="GO:0022857">
    <property type="term" value="F:transmembrane transporter activity"/>
    <property type="evidence" value="ECO:0007669"/>
    <property type="project" value="InterPro"/>
</dbReference>
<feature type="transmembrane region" description="Helical" evidence="7">
    <location>
        <begin position="398"/>
        <end position="417"/>
    </location>
</feature>
<feature type="transmembrane region" description="Helical" evidence="7">
    <location>
        <begin position="167"/>
        <end position="189"/>
    </location>
</feature>
<feature type="transmembrane region" description="Helical" evidence="7">
    <location>
        <begin position="72"/>
        <end position="91"/>
    </location>
</feature>
<dbReference type="Gene3D" id="1.20.1250.20">
    <property type="entry name" value="MFS general substrate transporter like domains"/>
    <property type="match status" value="2"/>
</dbReference>
<dbReference type="STRING" id="326424.FRAAL4785"/>
<evidence type="ECO:0000313" key="9">
    <source>
        <dbReference type="EMBL" id="CAJ63426.1"/>
    </source>
</evidence>
<dbReference type="KEGG" id="fal:FRAAL4785"/>
<dbReference type="InterPro" id="IPR020846">
    <property type="entry name" value="MFS_dom"/>
</dbReference>
<dbReference type="EMBL" id="CT573213">
    <property type="protein sequence ID" value="CAJ63426.1"/>
    <property type="molecule type" value="Genomic_DNA"/>
</dbReference>
<feature type="transmembrane region" description="Helical" evidence="7">
    <location>
        <begin position="129"/>
        <end position="155"/>
    </location>
</feature>
<dbReference type="Proteomes" id="UP000000657">
    <property type="component" value="Chromosome"/>
</dbReference>
<feature type="transmembrane region" description="Helical" evidence="7">
    <location>
        <begin position="225"/>
        <end position="250"/>
    </location>
</feature>
<dbReference type="HOGENOM" id="CLU_000960_28_3_11"/>
<dbReference type="AlphaFoldDB" id="Q0RGG1"/>
<feature type="transmembrane region" description="Helical" evidence="7">
    <location>
        <begin position="546"/>
        <end position="564"/>
    </location>
</feature>
<protein>
    <submittedName>
        <fullName evidence="9">Mutidrug efflux permease</fullName>
    </submittedName>
</protein>
<evidence type="ECO:0000256" key="5">
    <source>
        <dbReference type="ARBA" id="ARBA00022989"/>
    </source>
</evidence>
<feature type="domain" description="Major facilitator superfamily (MFS) profile" evidence="8">
    <location>
        <begin position="31"/>
        <end position="570"/>
    </location>
</feature>
<evidence type="ECO:0000256" key="3">
    <source>
        <dbReference type="ARBA" id="ARBA00022475"/>
    </source>
</evidence>
<dbReference type="SUPFAM" id="SSF103473">
    <property type="entry name" value="MFS general substrate transporter"/>
    <property type="match status" value="1"/>
</dbReference>
<feature type="transmembrane region" description="Helical" evidence="7">
    <location>
        <begin position="304"/>
        <end position="330"/>
    </location>
</feature>
<evidence type="ECO:0000256" key="2">
    <source>
        <dbReference type="ARBA" id="ARBA00022448"/>
    </source>
</evidence>
<dbReference type="RefSeq" id="WP_011605900.1">
    <property type="nucleotide sequence ID" value="NC_008278.1"/>
</dbReference>
<keyword evidence="4 7" id="KW-0812">Transmembrane</keyword>
<feature type="transmembrane region" description="Helical" evidence="7">
    <location>
        <begin position="448"/>
        <end position="466"/>
    </location>
</feature>
<dbReference type="PROSITE" id="PS50850">
    <property type="entry name" value="MFS"/>
    <property type="match status" value="1"/>
</dbReference>
<evidence type="ECO:0000259" key="8">
    <source>
        <dbReference type="PROSITE" id="PS50850"/>
    </source>
</evidence>
<proteinExistence type="predicted"/>
<feature type="transmembrane region" description="Helical" evidence="7">
    <location>
        <begin position="195"/>
        <end position="213"/>
    </location>
</feature>
<evidence type="ECO:0000256" key="6">
    <source>
        <dbReference type="ARBA" id="ARBA00023136"/>
    </source>
</evidence>
<dbReference type="PANTHER" id="PTHR42718:SF46">
    <property type="entry name" value="BLR6921 PROTEIN"/>
    <property type="match status" value="1"/>
</dbReference>
<dbReference type="CDD" id="cd17321">
    <property type="entry name" value="MFS_MMR_MDR_like"/>
    <property type="match status" value="1"/>
</dbReference>
<dbReference type="OrthoDB" id="102502at2"/>
<evidence type="ECO:0000256" key="7">
    <source>
        <dbReference type="SAM" id="Phobius"/>
    </source>
</evidence>
<keyword evidence="6 7" id="KW-0472">Membrane</keyword>
<sequence>MTTSDTTAGTSPPGADDVPTVSGSDNYKWIALSNTTIGVLMATINSSILIIALPDIFRGIKVDPLAPGNTSYFLWTLMGFMLVTSVLVVSLGRVGDMFGRVRMYNLGFAVFTVFSILLAVTWMHGTTAALWIIIMRVGQGIGGAFLFANSSAIIADAFPENERGLALGINGVAAIAGSFLGLLVGGLLAPVEWHLVFLVSVPFGIFGTVWAYLKLRDNGVRTRARIDWAGNITFAIGLIAILTGIIYGLQPYGGHTMGWTKPFVLICMFGGLAVLIGFVVIELRSPDPMFKLELFSNRAFTMGSLAALLAALARGGLQFMIIIWLQGIWLPLHGYSFERTPLWAGIYMIPLTVGFLLSGPVAGRLADRYGARPFATIGLVTTAVAFLLFNVIPIDFNYVAFAAILLLMGLSMGLFAAPNTTAVMNTLPPNQRGAGAGMLNTFQNSASVLSIGVFFTVIVLGLASSLPDAMFSGLTAQGVDPSKAHELANLPPIGSLFSAFLGINPTEQLLGPDTLNSLDPSKAHFLTGHTFFPNLIAGPFGDGLHLAFYFAAIACALGAVLSWLRGKGAPHVRHSLIEDAGEGLAGVGDVAAMEDGAGSALPADGGTLAAER</sequence>
<dbReference type="PANTHER" id="PTHR42718">
    <property type="entry name" value="MAJOR FACILITATOR SUPERFAMILY MULTIDRUG TRANSPORTER MFSC"/>
    <property type="match status" value="1"/>
</dbReference>
<keyword evidence="5 7" id="KW-1133">Transmembrane helix</keyword>
<dbReference type="InterPro" id="IPR011701">
    <property type="entry name" value="MFS"/>
</dbReference>
<feature type="transmembrane region" description="Helical" evidence="7">
    <location>
        <begin position="103"/>
        <end position="123"/>
    </location>
</feature>
<dbReference type="eggNOG" id="COG0477">
    <property type="taxonomic scope" value="Bacteria"/>
</dbReference>
<dbReference type="GO" id="GO:0005886">
    <property type="term" value="C:plasma membrane"/>
    <property type="evidence" value="ECO:0007669"/>
    <property type="project" value="UniProtKB-SubCell"/>
</dbReference>
<evidence type="ECO:0000256" key="4">
    <source>
        <dbReference type="ARBA" id="ARBA00022692"/>
    </source>
</evidence>
<keyword evidence="3" id="KW-1003">Cell membrane</keyword>
<keyword evidence="10" id="KW-1185">Reference proteome</keyword>
<dbReference type="Pfam" id="PF07690">
    <property type="entry name" value="MFS_1"/>
    <property type="match status" value="1"/>
</dbReference>
<feature type="transmembrane region" description="Helical" evidence="7">
    <location>
        <begin position="342"/>
        <end position="362"/>
    </location>
</feature>
<evidence type="ECO:0000313" key="10">
    <source>
        <dbReference type="Proteomes" id="UP000000657"/>
    </source>
</evidence>
<feature type="transmembrane region" description="Helical" evidence="7">
    <location>
        <begin position="374"/>
        <end position="392"/>
    </location>
</feature>